<reference evidence="7 8" key="1">
    <citation type="submission" date="2018-05" db="EMBL/GenBank/DDBJ databases">
        <title>Pararhodobacter marina sp. nov., isolated from deep-sea water of the Indian Ocean.</title>
        <authorList>
            <person name="Lai Q.Sr."/>
            <person name="Liu X."/>
            <person name="Shao Z."/>
        </authorList>
    </citation>
    <scope>NUCLEOTIDE SEQUENCE [LARGE SCALE GENOMIC DNA]</scope>
    <source>
        <strain evidence="7 8">CIC4N-9</strain>
    </source>
</reference>
<dbReference type="PANTHER" id="PTHR30086">
    <property type="entry name" value="ARGININE EXPORTER PROTEIN ARGO"/>
    <property type="match status" value="1"/>
</dbReference>
<accession>A0A2U2CCI7</accession>
<keyword evidence="3 6" id="KW-0812">Transmembrane</keyword>
<dbReference type="PIRSF" id="PIRSF006324">
    <property type="entry name" value="LeuE"/>
    <property type="match status" value="1"/>
</dbReference>
<dbReference type="InterPro" id="IPR001123">
    <property type="entry name" value="LeuE-type"/>
</dbReference>
<proteinExistence type="predicted"/>
<dbReference type="GO" id="GO:0015171">
    <property type="term" value="F:amino acid transmembrane transporter activity"/>
    <property type="evidence" value="ECO:0007669"/>
    <property type="project" value="TreeGrafter"/>
</dbReference>
<gene>
    <name evidence="7" type="ORF">C4N9_07425</name>
</gene>
<comment type="caution">
    <text evidence="7">The sequence shown here is derived from an EMBL/GenBank/DDBJ whole genome shotgun (WGS) entry which is preliminary data.</text>
</comment>
<protein>
    <submittedName>
        <fullName evidence="7">Lysine transporter LysE</fullName>
    </submittedName>
</protein>
<evidence type="ECO:0000313" key="8">
    <source>
        <dbReference type="Proteomes" id="UP000244940"/>
    </source>
</evidence>
<evidence type="ECO:0000313" key="7">
    <source>
        <dbReference type="EMBL" id="PWE29570.1"/>
    </source>
</evidence>
<dbReference type="GO" id="GO:0005886">
    <property type="term" value="C:plasma membrane"/>
    <property type="evidence" value="ECO:0007669"/>
    <property type="project" value="UniProtKB-SubCell"/>
</dbReference>
<evidence type="ECO:0000256" key="1">
    <source>
        <dbReference type="ARBA" id="ARBA00004651"/>
    </source>
</evidence>
<comment type="subcellular location">
    <subcellularLocation>
        <location evidence="1">Cell membrane</location>
        <topology evidence="1">Multi-pass membrane protein</topology>
    </subcellularLocation>
</comment>
<keyword evidence="5 6" id="KW-0472">Membrane</keyword>
<feature type="transmembrane region" description="Helical" evidence="6">
    <location>
        <begin position="72"/>
        <end position="93"/>
    </location>
</feature>
<feature type="transmembrane region" description="Helical" evidence="6">
    <location>
        <begin position="144"/>
        <end position="167"/>
    </location>
</feature>
<feature type="transmembrane region" description="Helical" evidence="6">
    <location>
        <begin position="41"/>
        <end position="66"/>
    </location>
</feature>
<dbReference type="OrthoDB" id="9804822at2"/>
<name>A0A2U2CCI7_9RHOB</name>
<evidence type="ECO:0000256" key="5">
    <source>
        <dbReference type="ARBA" id="ARBA00023136"/>
    </source>
</evidence>
<sequence length="206" mass="21707">MPELHTLITYLAVLTGFVFFPGPSILLTLARASSSGTRVGVATSLGIALGDLMHTALAVVGISAIVLASAEAFFVIKMLGAGYLIWLGLRSFFEGAPDLARARPLGAGRAFRQAMLAELLNPKSAMFFLAFLPQFVDPALGRVALQLSVLGLLFVAMGTLATLIVAVGAGRVSRILQANPAIRRWQGKVVGGVYCALGLRLALQER</sequence>
<dbReference type="GeneID" id="94364715"/>
<dbReference type="PANTHER" id="PTHR30086:SF20">
    <property type="entry name" value="ARGININE EXPORTER PROTEIN ARGO-RELATED"/>
    <property type="match status" value="1"/>
</dbReference>
<evidence type="ECO:0000256" key="6">
    <source>
        <dbReference type="SAM" id="Phobius"/>
    </source>
</evidence>
<dbReference type="Proteomes" id="UP000244940">
    <property type="component" value="Unassembled WGS sequence"/>
</dbReference>
<feature type="transmembrane region" description="Helical" evidence="6">
    <location>
        <begin position="6"/>
        <end position="29"/>
    </location>
</feature>
<evidence type="ECO:0000256" key="3">
    <source>
        <dbReference type="ARBA" id="ARBA00022692"/>
    </source>
</evidence>
<keyword evidence="8" id="KW-1185">Reference proteome</keyword>
<dbReference type="AlphaFoldDB" id="A0A2U2CCI7"/>
<dbReference type="EMBL" id="QEYD01000004">
    <property type="protein sequence ID" value="PWE29570.1"/>
    <property type="molecule type" value="Genomic_DNA"/>
</dbReference>
<dbReference type="RefSeq" id="WP_109532684.1">
    <property type="nucleotide sequence ID" value="NZ_QEYD01000004.1"/>
</dbReference>
<keyword evidence="4 6" id="KW-1133">Transmembrane helix</keyword>
<evidence type="ECO:0000256" key="4">
    <source>
        <dbReference type="ARBA" id="ARBA00022989"/>
    </source>
</evidence>
<dbReference type="Pfam" id="PF01810">
    <property type="entry name" value="LysE"/>
    <property type="match status" value="1"/>
</dbReference>
<keyword evidence="2" id="KW-1003">Cell membrane</keyword>
<evidence type="ECO:0000256" key="2">
    <source>
        <dbReference type="ARBA" id="ARBA00022475"/>
    </source>
</evidence>
<organism evidence="7 8">
    <name type="scientific">Pararhodobacter marinus</name>
    <dbReference type="NCBI Taxonomy" id="2184063"/>
    <lineage>
        <taxon>Bacteria</taxon>
        <taxon>Pseudomonadati</taxon>
        <taxon>Pseudomonadota</taxon>
        <taxon>Alphaproteobacteria</taxon>
        <taxon>Rhodobacterales</taxon>
        <taxon>Paracoccaceae</taxon>
        <taxon>Pararhodobacter</taxon>
    </lineage>
</organism>